<dbReference type="InterPro" id="IPR010730">
    <property type="entry name" value="HET"/>
</dbReference>
<dbReference type="Proteomes" id="UP001174694">
    <property type="component" value="Unassembled WGS sequence"/>
</dbReference>
<protein>
    <submittedName>
        <fullName evidence="3">Vegetative incompatibility protein HET-E-1</fullName>
    </submittedName>
</protein>
<feature type="domain" description="Heterokaryon incompatibility" evidence="1">
    <location>
        <begin position="22"/>
        <end position="126"/>
    </location>
</feature>
<gene>
    <name evidence="3" type="ORF">NKR23_g6570</name>
</gene>
<evidence type="ECO:0000259" key="1">
    <source>
        <dbReference type="Pfam" id="PF06985"/>
    </source>
</evidence>
<comment type="caution">
    <text evidence="3">The sequence shown here is derived from an EMBL/GenBank/DDBJ whole genome shotgun (WGS) entry which is preliminary data.</text>
</comment>
<accession>A0AA38VHR6</accession>
<reference evidence="3" key="1">
    <citation type="submission" date="2022-07" db="EMBL/GenBank/DDBJ databases">
        <title>Fungi with potential for degradation of polypropylene.</title>
        <authorList>
            <person name="Gostincar C."/>
        </authorList>
    </citation>
    <scope>NUCLEOTIDE SEQUENCE</scope>
    <source>
        <strain evidence="3">EXF-13308</strain>
    </source>
</reference>
<keyword evidence="4" id="KW-1185">Reference proteome</keyword>
<dbReference type="AlphaFoldDB" id="A0AA38VHR6"/>
<feature type="domain" description="DUF8212" evidence="2">
    <location>
        <begin position="244"/>
        <end position="302"/>
    </location>
</feature>
<proteinExistence type="predicted"/>
<sequence>MRLLNVHTRRLHEFSDGAILQYAILSHTWGDDEVTFQDLNPAPCPYHLHESEDARRQIMVEWDRRVRAKAGYAKIEGCCREAIKNGIHWVWVDTCCIDKSSSSELQEAINSMYRWYQSATVCYAYLIDVPLQDDYRLPDSAFRNSRWFTRGWTLQELIAPRKVIFYNTEWLYIGTRSSLGSIIGEVTAISMDKCGPDTNLDAVSVAVRMSWASNRRTTRVEDGAYCLMGLFDVNMPLLYGEGEKAFLRLQEAIMAASDDQSLFAWGYEWPNPRIDHFYRTYPASNRSYLPSSPSAFSGCSGIAFWDPGNHCDTFTMTQKGVRLSLPLQLCQIPGAGRYWFCFLNCGLDNERLLAVPLEADAAGLSDSTENVKLLRRVTTGIPFLVDRSTLTSAATAGRQTIFLSRRSWIPSTTISWDRMKYTRLGLEEINIAAGYFLSGLLPIQAVPSVSLGLCQFVEGGPFLAVLHIGSQQGSGALVVFTRRGHGQDYRSTFAVFLAPHDFCMVSAMVEEDFFRGLVSSGQTDSSYQFQLVSPSDDGSFPIGPSAVLTVEISDGEERRHYKGMAKVAANISITSSWCPP</sequence>
<evidence type="ECO:0000313" key="3">
    <source>
        <dbReference type="EMBL" id="KAJ9143470.1"/>
    </source>
</evidence>
<organism evidence="3 4">
    <name type="scientific">Pleurostoma richardsiae</name>
    <dbReference type="NCBI Taxonomy" id="41990"/>
    <lineage>
        <taxon>Eukaryota</taxon>
        <taxon>Fungi</taxon>
        <taxon>Dikarya</taxon>
        <taxon>Ascomycota</taxon>
        <taxon>Pezizomycotina</taxon>
        <taxon>Sordariomycetes</taxon>
        <taxon>Sordariomycetidae</taxon>
        <taxon>Calosphaeriales</taxon>
        <taxon>Pleurostomataceae</taxon>
        <taxon>Pleurostoma</taxon>
    </lineage>
</organism>
<evidence type="ECO:0000259" key="2">
    <source>
        <dbReference type="Pfam" id="PF26640"/>
    </source>
</evidence>
<dbReference type="InterPro" id="IPR058525">
    <property type="entry name" value="DUF8212"/>
</dbReference>
<dbReference type="Pfam" id="PF06985">
    <property type="entry name" value="HET"/>
    <property type="match status" value="1"/>
</dbReference>
<evidence type="ECO:0000313" key="4">
    <source>
        <dbReference type="Proteomes" id="UP001174694"/>
    </source>
</evidence>
<name>A0AA38VHR6_9PEZI</name>
<dbReference type="PANTHER" id="PTHR10622">
    <property type="entry name" value="HET DOMAIN-CONTAINING PROTEIN"/>
    <property type="match status" value="1"/>
</dbReference>
<dbReference type="PANTHER" id="PTHR10622:SF10">
    <property type="entry name" value="HET DOMAIN-CONTAINING PROTEIN"/>
    <property type="match status" value="1"/>
</dbReference>
<dbReference type="EMBL" id="JANBVO010000019">
    <property type="protein sequence ID" value="KAJ9143470.1"/>
    <property type="molecule type" value="Genomic_DNA"/>
</dbReference>
<dbReference type="Pfam" id="PF26640">
    <property type="entry name" value="DUF8212"/>
    <property type="match status" value="1"/>
</dbReference>